<evidence type="ECO:0000256" key="4">
    <source>
        <dbReference type="ARBA" id="ARBA00022452"/>
    </source>
</evidence>
<dbReference type="GO" id="GO:0009279">
    <property type="term" value="C:cell outer membrane"/>
    <property type="evidence" value="ECO:0007669"/>
    <property type="project" value="UniProtKB-SubCell"/>
</dbReference>
<dbReference type="GO" id="GO:0015344">
    <property type="term" value="F:siderophore uptake transmembrane transporter activity"/>
    <property type="evidence" value="ECO:0007669"/>
    <property type="project" value="TreeGrafter"/>
</dbReference>
<keyword evidence="7" id="KW-0406">Ion transport</keyword>
<proteinExistence type="inferred from homology"/>
<comment type="similarity">
    <text evidence="2 12 14">Belongs to the TonB-dependent receptor family.</text>
</comment>
<evidence type="ECO:0000256" key="1">
    <source>
        <dbReference type="ARBA" id="ARBA00004571"/>
    </source>
</evidence>
<dbReference type="Gene3D" id="2.170.130.10">
    <property type="entry name" value="TonB-dependent receptor, plug domain"/>
    <property type="match status" value="1"/>
</dbReference>
<name>A0A8J2XYI4_9BURK</name>
<organism evidence="18 19">
    <name type="scientific">Oxalicibacterium flavum</name>
    <dbReference type="NCBI Taxonomy" id="179467"/>
    <lineage>
        <taxon>Bacteria</taxon>
        <taxon>Pseudomonadati</taxon>
        <taxon>Pseudomonadota</taxon>
        <taxon>Betaproteobacteria</taxon>
        <taxon>Burkholderiales</taxon>
        <taxon>Oxalobacteraceae</taxon>
        <taxon>Oxalicibacterium</taxon>
    </lineage>
</organism>
<keyword evidence="9 12" id="KW-0472">Membrane</keyword>
<dbReference type="InterPro" id="IPR000531">
    <property type="entry name" value="Beta-barrel_TonB"/>
</dbReference>
<comment type="subcellular location">
    <subcellularLocation>
        <location evidence="1 12">Cell outer membrane</location>
        <topology evidence="1 12">Multi-pass membrane protein</topology>
    </subcellularLocation>
</comment>
<evidence type="ECO:0000256" key="15">
    <source>
        <dbReference type="SAM" id="SignalP"/>
    </source>
</evidence>
<dbReference type="GO" id="GO:0044718">
    <property type="term" value="P:siderophore transmembrane transport"/>
    <property type="evidence" value="ECO:0007669"/>
    <property type="project" value="TreeGrafter"/>
</dbReference>
<evidence type="ECO:0000256" key="10">
    <source>
        <dbReference type="ARBA" id="ARBA00023170"/>
    </source>
</evidence>
<dbReference type="Gene3D" id="2.40.170.20">
    <property type="entry name" value="TonB-dependent receptor, beta-barrel domain"/>
    <property type="match status" value="1"/>
</dbReference>
<evidence type="ECO:0000256" key="11">
    <source>
        <dbReference type="ARBA" id="ARBA00023237"/>
    </source>
</evidence>
<dbReference type="RefSeq" id="WP_188396263.1">
    <property type="nucleotide sequence ID" value="NZ_BMCG01000004.1"/>
</dbReference>
<dbReference type="SUPFAM" id="SSF56935">
    <property type="entry name" value="Porins"/>
    <property type="match status" value="1"/>
</dbReference>
<evidence type="ECO:0000256" key="9">
    <source>
        <dbReference type="ARBA" id="ARBA00023136"/>
    </source>
</evidence>
<keyword evidence="6 15" id="KW-0732">Signal</keyword>
<evidence type="ECO:0000313" key="18">
    <source>
        <dbReference type="EMBL" id="GGC12052.1"/>
    </source>
</evidence>
<evidence type="ECO:0000256" key="3">
    <source>
        <dbReference type="ARBA" id="ARBA00022448"/>
    </source>
</evidence>
<dbReference type="PANTHER" id="PTHR30069">
    <property type="entry name" value="TONB-DEPENDENT OUTER MEMBRANE RECEPTOR"/>
    <property type="match status" value="1"/>
</dbReference>
<evidence type="ECO:0000256" key="12">
    <source>
        <dbReference type="PROSITE-ProRule" id="PRU01360"/>
    </source>
</evidence>
<dbReference type="CDD" id="cd01347">
    <property type="entry name" value="ligand_gated_channel"/>
    <property type="match status" value="1"/>
</dbReference>
<reference evidence="18" key="1">
    <citation type="journal article" date="2014" name="Int. J. Syst. Evol. Microbiol.">
        <title>Complete genome sequence of Corynebacterium casei LMG S-19264T (=DSM 44701T), isolated from a smear-ripened cheese.</title>
        <authorList>
            <consortium name="US DOE Joint Genome Institute (JGI-PGF)"/>
            <person name="Walter F."/>
            <person name="Albersmeier A."/>
            <person name="Kalinowski J."/>
            <person name="Ruckert C."/>
        </authorList>
    </citation>
    <scope>NUCLEOTIDE SEQUENCE</scope>
    <source>
        <strain evidence="18">CCM 7086</strain>
    </source>
</reference>
<dbReference type="PROSITE" id="PS01156">
    <property type="entry name" value="TONB_DEPENDENT_REC_2"/>
    <property type="match status" value="1"/>
</dbReference>
<gene>
    <name evidence="18" type="primary">bfrA</name>
    <name evidence="18" type="ORF">GCM10007205_21490</name>
</gene>
<dbReference type="InterPro" id="IPR037066">
    <property type="entry name" value="Plug_dom_sf"/>
</dbReference>
<feature type="domain" description="TonB-dependent receptor-like beta-barrel" evidence="16">
    <location>
        <begin position="234"/>
        <end position="692"/>
    </location>
</feature>
<dbReference type="InterPro" id="IPR039426">
    <property type="entry name" value="TonB-dep_rcpt-like"/>
</dbReference>
<keyword evidence="3 12" id="KW-0813">Transport</keyword>
<evidence type="ECO:0000259" key="17">
    <source>
        <dbReference type="Pfam" id="PF07715"/>
    </source>
</evidence>
<dbReference type="Pfam" id="PF07715">
    <property type="entry name" value="Plug"/>
    <property type="match status" value="1"/>
</dbReference>
<keyword evidence="5 12" id="KW-0812">Transmembrane</keyword>
<evidence type="ECO:0000256" key="8">
    <source>
        <dbReference type="ARBA" id="ARBA00023077"/>
    </source>
</evidence>
<comment type="caution">
    <text evidence="18">The sequence shown here is derived from an EMBL/GenBank/DDBJ whole genome shotgun (WGS) entry which is preliminary data.</text>
</comment>
<keyword evidence="4 12" id="KW-1134">Transmembrane beta strand</keyword>
<feature type="short sequence motif" description="TonB C-terminal box" evidence="13">
    <location>
        <begin position="711"/>
        <end position="728"/>
    </location>
</feature>
<evidence type="ECO:0000256" key="13">
    <source>
        <dbReference type="PROSITE-ProRule" id="PRU10144"/>
    </source>
</evidence>
<evidence type="ECO:0000256" key="2">
    <source>
        <dbReference type="ARBA" id="ARBA00009810"/>
    </source>
</evidence>
<evidence type="ECO:0000256" key="7">
    <source>
        <dbReference type="ARBA" id="ARBA00023065"/>
    </source>
</evidence>
<dbReference type="Pfam" id="PF00593">
    <property type="entry name" value="TonB_dep_Rec_b-barrel"/>
    <property type="match status" value="1"/>
</dbReference>
<dbReference type="InterPro" id="IPR036942">
    <property type="entry name" value="Beta-barrel_TonB_sf"/>
</dbReference>
<sequence>MPKSKKRAGTIRTWTLAAATLTAPLAHAQDTSEQQLQEIVVSASGFEQQIKDAPASITVITKQDLETKRVTSIADALADVEGIDTGGSAGKTGGLNIRMRGLDNDYTLILIDGRRQNSTGNIYPNGFGEARNNFLPPVSAIERIEIIRGPMATLYGSDAMGGVVNIITRKVGKEWSGSVTVDGTFLEDSKFGDSRSAEVFLSGPIKEGLLGLQVRGRKASRDQSHIAYELDDGTEGDELTQGRNATKSRSDAYGARLTLTPNKDHDLWLDIDSSTHWFDNSEGQLGTLGAAGGYGPAQEYKRNKILLAHNWRTASGLLESSLSYNETETLGRLIPARLIGRSGDRNLTAKDFIFDTKYVTAIDNHTLTVGGQYWDAKMADGVLPQETKFRQISVFLEDEWRLRQDLALTLGVRHDDHDTFGGYTTPRAYLVWSANDNWTLKGGASGGYKAPRLEYLTNGIYTVSGQGRSPQIGNPDLEPETSVNAEISAIFDNLQGFTAGATIFQSKYKDFISTSAGPIALSCNTATNEAECEDYLASFGSYWDMGYRNYPASGGAADSFTLRRPVNIDKATIQGIELFSRWQFAPNWSLAANYTYTDSEQRSGDSIGDPINDTPKHMFNANLRWKASDKLSTWIRGEYRSSGYRSGTQTIDGVTHEVRDLVGDWKGYTQIHLSGTYKVSENLSLNATVFNLFDKTFNTATVVNGTTYANYRNNQEPRRLWVSANYSF</sequence>
<evidence type="ECO:0000313" key="19">
    <source>
        <dbReference type="Proteomes" id="UP000620266"/>
    </source>
</evidence>
<evidence type="ECO:0000259" key="16">
    <source>
        <dbReference type="Pfam" id="PF00593"/>
    </source>
</evidence>
<evidence type="ECO:0000256" key="14">
    <source>
        <dbReference type="RuleBase" id="RU003357"/>
    </source>
</evidence>
<keyword evidence="10 18" id="KW-0675">Receptor</keyword>
<dbReference type="AlphaFoldDB" id="A0A8J2XYI4"/>
<accession>A0A8J2XYI4</accession>
<dbReference type="PROSITE" id="PS52016">
    <property type="entry name" value="TONB_DEPENDENT_REC_3"/>
    <property type="match status" value="1"/>
</dbReference>
<dbReference type="EMBL" id="BMCG01000004">
    <property type="protein sequence ID" value="GGC12052.1"/>
    <property type="molecule type" value="Genomic_DNA"/>
</dbReference>
<keyword evidence="8 14" id="KW-0798">TonB box</keyword>
<dbReference type="PANTHER" id="PTHR30069:SF53">
    <property type="entry name" value="COLICIN I RECEPTOR-RELATED"/>
    <property type="match status" value="1"/>
</dbReference>
<keyword evidence="11 12" id="KW-0998">Cell outer membrane</keyword>
<dbReference type="Proteomes" id="UP000620266">
    <property type="component" value="Unassembled WGS sequence"/>
</dbReference>
<evidence type="ECO:0000256" key="5">
    <source>
        <dbReference type="ARBA" id="ARBA00022692"/>
    </source>
</evidence>
<feature type="domain" description="TonB-dependent receptor plug" evidence="17">
    <location>
        <begin position="50"/>
        <end position="163"/>
    </location>
</feature>
<reference evidence="18" key="2">
    <citation type="submission" date="2020-09" db="EMBL/GenBank/DDBJ databases">
        <authorList>
            <person name="Sun Q."/>
            <person name="Sedlacek I."/>
        </authorList>
    </citation>
    <scope>NUCLEOTIDE SEQUENCE</scope>
    <source>
        <strain evidence="18">CCM 7086</strain>
    </source>
</reference>
<dbReference type="InterPro" id="IPR012910">
    <property type="entry name" value="Plug_dom"/>
</dbReference>
<feature type="signal peptide" evidence="15">
    <location>
        <begin position="1"/>
        <end position="28"/>
    </location>
</feature>
<feature type="chain" id="PRO_5035262426" evidence="15">
    <location>
        <begin position="29"/>
        <end position="728"/>
    </location>
</feature>
<keyword evidence="19" id="KW-1185">Reference proteome</keyword>
<dbReference type="InterPro" id="IPR010917">
    <property type="entry name" value="TonB_rcpt_CS"/>
</dbReference>
<evidence type="ECO:0000256" key="6">
    <source>
        <dbReference type="ARBA" id="ARBA00022729"/>
    </source>
</evidence>
<protein>
    <submittedName>
        <fullName evidence="18">Exogenous ferric siderophore receptor</fullName>
    </submittedName>
</protein>